<dbReference type="NCBIfam" id="TIGR01646">
    <property type="entry name" value="vgr_GE"/>
    <property type="match status" value="1"/>
</dbReference>
<proteinExistence type="predicted"/>
<evidence type="ECO:0000313" key="3">
    <source>
        <dbReference type="Proteomes" id="UP000650081"/>
    </source>
</evidence>
<dbReference type="EMBL" id="JACSIT010000153">
    <property type="protein sequence ID" value="MBC6996656.1"/>
    <property type="molecule type" value="Genomic_DNA"/>
</dbReference>
<feature type="domain" description="Gp5/Type VI secretion system Vgr protein OB-fold" evidence="1">
    <location>
        <begin position="374"/>
        <end position="445"/>
    </location>
</feature>
<keyword evidence="3" id="KW-1185">Reference proteome</keyword>
<dbReference type="Gene3D" id="2.30.110.50">
    <property type="match status" value="1"/>
</dbReference>
<dbReference type="SUPFAM" id="SSF69255">
    <property type="entry name" value="gp5 N-terminal domain-like"/>
    <property type="match status" value="1"/>
</dbReference>
<dbReference type="Gene3D" id="3.55.50.10">
    <property type="entry name" value="Baseplate protein-like domains"/>
    <property type="match status" value="1"/>
</dbReference>
<evidence type="ECO:0000313" key="2">
    <source>
        <dbReference type="EMBL" id="MBC6996656.1"/>
    </source>
</evidence>
<dbReference type="AlphaFoldDB" id="A0A923TAL8"/>
<sequence>MPTTPITAEMDYVSFSISIDGTPLSDTYDVLSLEVERAVNRIAKASFSLLLPVGQGNNQDFAASEASTLLPGGAVEIKLGYNSKEQTVFKGLILRHGIRTAAGQRPVLDITCQDEAIKLSLGNRIRTFAEKTDSDIIASVVGEAGLAKDIAATTYQHPMFIQPQANDWDFIVSRAEANGMIVYTNDGKLMVQKPTASDSLGFEVDYERHVLAFDAELDASFQLPSVQASGWNFASRQFAAGNSQEPTVNAQGNVTGSSMADVVGASDVNLQVTGPVAAEELTSLAQATLLRSRLSLLRGQVTFFGSAIPQLNKLITLQNFGARFNGEALVTRVKHTVREGNWRTEVGFGLSSESYQEKRGRGNSSTPVISGLQNGVVKKIDEDPDGESRIQIEVPVMAATLWARMGTFYATSGQGTFFMPEVDDEVIVGFLNDDPRYAVVLGSIYSSKNAPAYTADADNSTKAFTTKSQLKMEFNDQDKVLTLLTPGGNQCVFSDKDKSVVLTDQNGNTVTMDSGGITLKSAKDITLEATGNIVMKATQGITATASGGDVALKGLNVNANGNIGVTVKGGATAELSAAGNTTVKGAMVMIN</sequence>
<dbReference type="Proteomes" id="UP000650081">
    <property type="component" value="Unassembled WGS sequence"/>
</dbReference>
<dbReference type="SUPFAM" id="SSF69279">
    <property type="entry name" value="Phage tail proteins"/>
    <property type="match status" value="1"/>
</dbReference>
<evidence type="ECO:0000259" key="1">
    <source>
        <dbReference type="Pfam" id="PF04717"/>
    </source>
</evidence>
<dbReference type="SUPFAM" id="SSF69349">
    <property type="entry name" value="Phage fibre proteins"/>
    <property type="match status" value="1"/>
</dbReference>
<dbReference type="RefSeq" id="WP_187468659.1">
    <property type="nucleotide sequence ID" value="NZ_JACSIT010000153.1"/>
</dbReference>
<dbReference type="InterPro" id="IPR006531">
    <property type="entry name" value="Gp5/Vgr_OB"/>
</dbReference>
<dbReference type="Gene3D" id="2.40.50.230">
    <property type="entry name" value="Gp5 N-terminal domain"/>
    <property type="match status" value="1"/>
</dbReference>
<organism evidence="2 3">
    <name type="scientific">Neolewinella lacunae</name>
    <dbReference type="NCBI Taxonomy" id="1517758"/>
    <lineage>
        <taxon>Bacteria</taxon>
        <taxon>Pseudomonadati</taxon>
        <taxon>Bacteroidota</taxon>
        <taxon>Saprospiria</taxon>
        <taxon>Saprospirales</taxon>
        <taxon>Lewinellaceae</taxon>
        <taxon>Neolewinella</taxon>
    </lineage>
</organism>
<dbReference type="InterPro" id="IPR006533">
    <property type="entry name" value="T6SS_Vgr_RhsGE"/>
</dbReference>
<accession>A0A923TAL8</accession>
<comment type="caution">
    <text evidence="2">The sequence shown here is derived from an EMBL/GenBank/DDBJ whole genome shotgun (WGS) entry which is preliminary data.</text>
</comment>
<name>A0A923TAL8_9BACT</name>
<dbReference type="Pfam" id="PF05954">
    <property type="entry name" value="Phage_GPD"/>
    <property type="match status" value="1"/>
</dbReference>
<protein>
    <submittedName>
        <fullName evidence="2">Type VI secretion system tip protein VgrG</fullName>
    </submittedName>
</protein>
<dbReference type="Pfam" id="PF04717">
    <property type="entry name" value="Phage_base_V"/>
    <property type="match status" value="1"/>
</dbReference>
<reference evidence="2" key="1">
    <citation type="submission" date="2020-08" db="EMBL/GenBank/DDBJ databases">
        <title>Lewinella bacteria from marine environments.</title>
        <authorList>
            <person name="Zhong Y."/>
        </authorList>
    </citation>
    <scope>NUCLEOTIDE SEQUENCE</scope>
    <source>
        <strain evidence="2">KCTC 42187</strain>
    </source>
</reference>
<dbReference type="InterPro" id="IPR037026">
    <property type="entry name" value="Vgr_OB-fold_dom_sf"/>
</dbReference>
<gene>
    <name evidence="2" type="primary">vgrG</name>
    <name evidence="2" type="ORF">H9S92_20965</name>
</gene>